<feature type="region of interest" description="Disordered" evidence="1">
    <location>
        <begin position="455"/>
        <end position="474"/>
    </location>
</feature>
<accession>A0A7N2MFD7</accession>
<organism evidence="3 4">
    <name type="scientific">Quercus lobata</name>
    <name type="common">Valley oak</name>
    <dbReference type="NCBI Taxonomy" id="97700"/>
    <lineage>
        <taxon>Eukaryota</taxon>
        <taxon>Viridiplantae</taxon>
        <taxon>Streptophyta</taxon>
        <taxon>Embryophyta</taxon>
        <taxon>Tracheophyta</taxon>
        <taxon>Spermatophyta</taxon>
        <taxon>Magnoliopsida</taxon>
        <taxon>eudicotyledons</taxon>
        <taxon>Gunneridae</taxon>
        <taxon>Pentapetalae</taxon>
        <taxon>rosids</taxon>
        <taxon>fabids</taxon>
        <taxon>Fagales</taxon>
        <taxon>Fagaceae</taxon>
        <taxon>Quercus</taxon>
    </lineage>
</organism>
<dbReference type="OMA" id="RSMECAD"/>
<evidence type="ECO:0000313" key="3">
    <source>
        <dbReference type="EnsemblPlants" id="QL08p056900:mrna:CDS:3"/>
    </source>
</evidence>
<dbReference type="EMBL" id="LRBV02000008">
    <property type="status" value="NOT_ANNOTATED_CDS"/>
    <property type="molecule type" value="Genomic_DNA"/>
</dbReference>
<evidence type="ECO:0000259" key="2">
    <source>
        <dbReference type="PROSITE" id="PS50812"/>
    </source>
</evidence>
<dbReference type="InParanoid" id="A0A7N2MFD7"/>
<dbReference type="EnsemblPlants" id="QL08p056900:mrna">
    <property type="protein sequence ID" value="QL08p056900:mrna:CDS:3"/>
    <property type="gene ID" value="QL08p056900"/>
</dbReference>
<feature type="region of interest" description="Disordered" evidence="1">
    <location>
        <begin position="229"/>
        <end position="259"/>
    </location>
</feature>
<dbReference type="Gramene" id="QL08p056900:mrna">
    <property type="protein sequence ID" value="QL08p056900:mrna:CDS:3"/>
    <property type="gene ID" value="QL08p056900"/>
</dbReference>
<name>A0A7N2MFD7_QUELO</name>
<sequence>MDENKDKDLCVKSVSESATTVIVSEHVASGKLVEGSLSEGVGDGGGCNGGDDIMVEVLGSDVYVDGVCTGGEAGRGMVVEEETGLEGGVKSLEGDVVVSELGLKGGEVSNVGSKTEVEGSSGVVESREERTPIDMVEEVGVVVREEGNIEGGAVEGAVERGKEMGGSGNGIDDVTSRDVGALDDKDRNAVIVSGVSGSLSVVGSTCEETKVVHVEEIVVVAREEGLEQEMAEKGADTGREEVGDGGDSIEDRNSQEVGVSDDKARNAIIIENGARDSSVSVDIERGLVVDGAEEGGELAEDGVDAANKLKKQKVGVLGDEVWNPGINATVICTSTIVKNSSLQTLVVEEKSSAAVSVEGLNPKVDASGTSDLEGVVSSSGRDQSSMVRTICGGTEKDVVNPKSLDEESKCSATGEVVGRDKEDVLHSKVEGMETAAFDKKSIRSVEEQQKKVEKVGGSFENHSHVSSDPVSSHLSNQVVVRGDDMVTDDKGPLNSESDQHFKLEECIDKSSAQVNSNIGQEMEVDNGIDSAPVCLHAGLEKVEHLVKVETICMSTASHGNVSSDSTSTQVAIVVDTAAKDDKISVPNVEVPNTVEMKSSCSETAQVINRRETALVDCEAVQDSNVEVPGSAEKDKPLESEECLEQGVAGGLSQLDSDVGPETEVKPQVVNAECADVASSDQRTQVVTEVEAEADVAAVDGNGLLNPNVEMDIQVIDRGETVPMDTEEILNSNIEVGGSVGFEECLDRSMECADATSSDQPTQVVAEVAAVDGNVLLNPNVETDTQVIDRGDIAPMDTEEVINSNNEVPGSVEFEECLDSSMGCADATSSDQPTQVVAEADAEVVALDGNVILNPNVETDTQVIAPLDTEEVLNSNIEVLGSVEFEECLDRSMAGDLAQVDSRPGPQVGIEGQVMEAEHVGFHGEQEIEDEEDNTDTEQSKGDNEKFVKRAALNPGGTVSVHQASYQLPPENEGEFVVSDLVWGKVRSHPWWPGQIFDPSDSSEKALKHQKKDCFLVAYFGDRTFAWNEASQLKPFRTHFSHIEKQSNSETFQNAVDCALEEVSRRVEFGLACSCIPKDAYDNIKFQVVENTGIRQESSTRDGVDRSASADFFEPDKLIEYTKALAHFPSGGSDRLELMIAKAQLLAFYRLKGYCSLPEFQFCGQLLENDTDTSVSGERMHSSDVSEHATTLYKDAELTSSGQEILKSRNSPSNKRKHNLKDGLFYKKKERSLSELMSGAIDSSDGDNLLDENTTGTLVSPSSAKKRKVLDYHDDYGPQEGRKTISFAKVSNTTPPPLPKPSFKIGDCIRRVASQLTGSPSILKCNSEKFQKLDGNYDITAGDEADVSLQDSEDAQRGRMIVSTEYSSLDDLLSQFQMAAQDPLKGYGFLNVIVSFFSDFRNSIVSGQYSERELLATDKVTGKRKKASHAVAGSPETFEFEDMSDTYWTDRVIQNGSEEQPSRRNKKREYQIVPVELKPIQVNRRPYSRKRYSEGNDAVAAEKPVGYVDENSPAEILMNFSEVNSVPSETNLNKMFRRFGPLKLSETEVDRDMSRARVVFKKSSDAEIAYSSAGRFNIFGPTVVNYQLNYTPSALFKASPMDTSQDHEMQLDLSSLEVNLV</sequence>
<reference evidence="3" key="2">
    <citation type="submission" date="2021-01" db="UniProtKB">
        <authorList>
            <consortium name="EnsemblPlants"/>
        </authorList>
    </citation>
    <scope>IDENTIFICATION</scope>
</reference>
<reference evidence="3 4" key="1">
    <citation type="journal article" date="2016" name="G3 (Bethesda)">
        <title>First Draft Assembly and Annotation of the Genome of a California Endemic Oak Quercus lobata Nee (Fagaceae).</title>
        <authorList>
            <person name="Sork V.L."/>
            <person name="Fitz-Gibbon S.T."/>
            <person name="Puiu D."/>
            <person name="Crepeau M."/>
            <person name="Gugger P.F."/>
            <person name="Sherman R."/>
            <person name="Stevens K."/>
            <person name="Langley C.H."/>
            <person name="Pellegrini M."/>
            <person name="Salzberg S.L."/>
        </authorList>
    </citation>
    <scope>NUCLEOTIDE SEQUENCE [LARGE SCALE GENOMIC DNA]</scope>
    <source>
        <strain evidence="3 4">cv. SW786</strain>
    </source>
</reference>
<dbReference type="InterPro" id="IPR053063">
    <property type="entry name" value="PWWP_domain_containing_PDP"/>
</dbReference>
<keyword evidence="4" id="KW-1185">Reference proteome</keyword>
<gene>
    <name evidence="3" type="primary">LOC115958165</name>
</gene>
<feature type="compositionally biased region" description="Basic and acidic residues" evidence="1">
    <location>
        <begin position="229"/>
        <end position="242"/>
    </location>
</feature>
<feature type="region of interest" description="Disordered" evidence="1">
    <location>
        <begin position="109"/>
        <end position="129"/>
    </location>
</feature>
<evidence type="ECO:0000313" key="4">
    <source>
        <dbReference type="Proteomes" id="UP000594261"/>
    </source>
</evidence>
<evidence type="ECO:0000256" key="1">
    <source>
        <dbReference type="SAM" id="MobiDB-lite"/>
    </source>
</evidence>
<dbReference type="GeneID" id="115958165"/>
<dbReference type="RefSeq" id="XP_030932413.1">
    <property type="nucleotide sequence ID" value="XM_031076553.1"/>
</dbReference>
<feature type="compositionally biased region" description="Low complexity" evidence="1">
    <location>
        <begin position="464"/>
        <end position="474"/>
    </location>
</feature>
<dbReference type="SUPFAM" id="SSF63748">
    <property type="entry name" value="Tudor/PWWP/MBT"/>
    <property type="match status" value="1"/>
</dbReference>
<feature type="region of interest" description="Disordered" evidence="1">
    <location>
        <begin position="923"/>
        <end position="942"/>
    </location>
</feature>
<feature type="compositionally biased region" description="Acidic residues" evidence="1">
    <location>
        <begin position="926"/>
        <end position="935"/>
    </location>
</feature>
<dbReference type="PROSITE" id="PS50812">
    <property type="entry name" value="PWWP"/>
    <property type="match status" value="1"/>
</dbReference>
<dbReference type="Gene3D" id="2.30.30.140">
    <property type="match status" value="1"/>
</dbReference>
<feature type="domain" description="PWWP" evidence="2">
    <location>
        <begin position="977"/>
        <end position="1038"/>
    </location>
</feature>
<dbReference type="KEGG" id="qlo:115958165"/>
<feature type="compositionally biased region" description="Basic and acidic residues" evidence="1">
    <location>
        <begin position="249"/>
        <end position="259"/>
    </location>
</feature>
<proteinExistence type="predicted"/>
<dbReference type="InterPro" id="IPR000313">
    <property type="entry name" value="PWWP_dom"/>
</dbReference>
<dbReference type="CDD" id="cd05162">
    <property type="entry name" value="PWWP"/>
    <property type="match status" value="1"/>
</dbReference>
<dbReference type="OrthoDB" id="62853at2759"/>
<dbReference type="SMART" id="SM00293">
    <property type="entry name" value="PWWP"/>
    <property type="match status" value="1"/>
</dbReference>
<dbReference type="Pfam" id="PF00855">
    <property type="entry name" value="PWWP"/>
    <property type="match status" value="1"/>
</dbReference>
<dbReference type="PANTHER" id="PTHR42851">
    <property type="entry name" value="ALDOLASE-RELATED"/>
    <property type="match status" value="1"/>
</dbReference>
<dbReference type="Proteomes" id="UP000594261">
    <property type="component" value="Chromosome 8"/>
</dbReference>
<protein>
    <recommendedName>
        <fullName evidence="2">PWWP domain-containing protein</fullName>
    </recommendedName>
</protein>
<dbReference type="PANTHER" id="PTHR42851:SF4">
    <property type="entry name" value="PWWP DOMAIN-CONTAINING PROTEIN"/>
    <property type="match status" value="1"/>
</dbReference>